<comment type="caution">
    <text evidence="2">The sequence shown here is derived from an EMBL/GenBank/DDBJ whole genome shotgun (WGS) entry which is preliminary data.</text>
</comment>
<reference evidence="2" key="1">
    <citation type="submission" date="2019-08" db="EMBL/GenBank/DDBJ databases">
        <authorList>
            <person name="Kucharzyk K."/>
            <person name="Murdoch R.W."/>
            <person name="Higgins S."/>
            <person name="Loffler F."/>
        </authorList>
    </citation>
    <scope>NUCLEOTIDE SEQUENCE</scope>
</reference>
<accession>A0A645HJ41</accession>
<feature type="region of interest" description="Disordered" evidence="1">
    <location>
        <begin position="124"/>
        <end position="159"/>
    </location>
</feature>
<dbReference type="EMBL" id="VSSQ01094188">
    <property type="protein sequence ID" value="MPN38760.1"/>
    <property type="molecule type" value="Genomic_DNA"/>
</dbReference>
<organism evidence="2">
    <name type="scientific">bioreactor metagenome</name>
    <dbReference type="NCBI Taxonomy" id="1076179"/>
    <lineage>
        <taxon>unclassified sequences</taxon>
        <taxon>metagenomes</taxon>
        <taxon>ecological metagenomes</taxon>
    </lineage>
</organism>
<protein>
    <submittedName>
        <fullName evidence="2">Uncharacterized protein</fullName>
    </submittedName>
</protein>
<dbReference type="AlphaFoldDB" id="A0A645HJ41"/>
<feature type="region of interest" description="Disordered" evidence="1">
    <location>
        <begin position="1"/>
        <end position="26"/>
    </location>
</feature>
<evidence type="ECO:0000313" key="2">
    <source>
        <dbReference type="EMBL" id="MPN38760.1"/>
    </source>
</evidence>
<evidence type="ECO:0000256" key="1">
    <source>
        <dbReference type="SAM" id="MobiDB-lite"/>
    </source>
</evidence>
<name>A0A645HJ41_9ZZZZ</name>
<gene>
    <name evidence="2" type="ORF">SDC9_186285</name>
</gene>
<proteinExistence type="predicted"/>
<sequence length="159" mass="17774">MQRVNRPRLPGVDLKRAAAAERPPGGRIRKRIQLRKRILRVPEIVSPVQKPFQVIEEQDHSQDPVAGGRHPELAVGDFAVVSAIIDPALFDGLPHELVQLFRRRNRTARQVAAEELGIGERVNAAPGIRGQRRTSSTPFSSSRRRFSRIGASETPVSRR</sequence>